<evidence type="ECO:0000313" key="4">
    <source>
        <dbReference type="Proteomes" id="UP000594262"/>
    </source>
</evidence>
<feature type="coiled-coil region" evidence="1">
    <location>
        <begin position="77"/>
        <end position="111"/>
    </location>
</feature>
<feature type="compositionally biased region" description="Basic residues" evidence="2">
    <location>
        <begin position="1887"/>
        <end position="1898"/>
    </location>
</feature>
<reference evidence="3" key="1">
    <citation type="submission" date="2021-01" db="UniProtKB">
        <authorList>
            <consortium name="EnsemblMetazoa"/>
        </authorList>
    </citation>
    <scope>IDENTIFICATION</scope>
</reference>
<feature type="region of interest" description="Disordered" evidence="2">
    <location>
        <begin position="1884"/>
        <end position="1923"/>
    </location>
</feature>
<feature type="compositionally biased region" description="Polar residues" evidence="2">
    <location>
        <begin position="174"/>
        <end position="187"/>
    </location>
</feature>
<feature type="coiled-coil region" evidence="1">
    <location>
        <begin position="1468"/>
        <end position="1659"/>
    </location>
</feature>
<dbReference type="Proteomes" id="UP000594262">
    <property type="component" value="Unplaced"/>
</dbReference>
<feature type="compositionally biased region" description="Low complexity" evidence="2">
    <location>
        <begin position="1725"/>
        <end position="1741"/>
    </location>
</feature>
<feature type="compositionally biased region" description="Low complexity" evidence="2">
    <location>
        <begin position="1940"/>
        <end position="1952"/>
    </location>
</feature>
<name>A0A7M5XI91_9CNID</name>
<organism evidence="3 4">
    <name type="scientific">Clytia hemisphaerica</name>
    <dbReference type="NCBI Taxonomy" id="252671"/>
    <lineage>
        <taxon>Eukaryota</taxon>
        <taxon>Metazoa</taxon>
        <taxon>Cnidaria</taxon>
        <taxon>Hydrozoa</taxon>
        <taxon>Hydroidolina</taxon>
        <taxon>Leptothecata</taxon>
        <taxon>Obeliida</taxon>
        <taxon>Clytiidae</taxon>
        <taxon>Clytia</taxon>
    </lineage>
</organism>
<keyword evidence="4" id="KW-1185">Reference proteome</keyword>
<feature type="region of interest" description="Disordered" evidence="2">
    <location>
        <begin position="680"/>
        <end position="716"/>
    </location>
</feature>
<feature type="compositionally biased region" description="Polar residues" evidence="2">
    <location>
        <begin position="123"/>
        <end position="133"/>
    </location>
</feature>
<accession>A0A7M5XI91</accession>
<feature type="coiled-coil region" evidence="1">
    <location>
        <begin position="374"/>
        <end position="595"/>
    </location>
</feature>
<feature type="compositionally biased region" description="Basic and acidic residues" evidence="2">
    <location>
        <begin position="695"/>
        <end position="715"/>
    </location>
</feature>
<evidence type="ECO:0000313" key="3">
    <source>
        <dbReference type="EnsemblMetazoa" id="CLYHEMP023456.1"/>
    </source>
</evidence>
<feature type="region of interest" description="Disordered" evidence="2">
    <location>
        <begin position="1174"/>
        <end position="1202"/>
    </location>
</feature>
<evidence type="ECO:0000256" key="2">
    <source>
        <dbReference type="SAM" id="MobiDB-lite"/>
    </source>
</evidence>
<sequence length="2005" mass="231267">MDKYNYFTSNGCKQNTAHPGQEEVTMHRKIFHVGENSSKHQGGKTAQTLSELLKTRQQLQENIFERHQDLVELEGMTDRQEHSIRLLKDHIKQLEEAYKTVDLEIEKLKRIQKSLVKIDVGSGPSSSRNSIKKSLTPEKEVTNSREDIKLLIQVNSMKQTKNKRGTKAVDDDTNSISRKSSNLSDTDSAPEVSKHQKENLSILNEQIHHLQNQVKSLKAKHESDRARLKREVAVKEDLRKMYDSKQGELSEKYEEIEEQQEKINLLENQLFKQSQALENLTRDLATHQQKYKDTKQKLLDSEIRCQHISDDVSKLIGDKQVLEIENQELESALENTKSLLEKKDDVIGSLRQSGDTMKTTVRRLSTITDEYKRKEHKTQEIVEEKERNIQLLREAGTALEMEFNRMVSDLEEYQTKEQIARGLIREKEHDIKLLQKSVTSLEAKVKRLNMEIEESRLLEDRNEKFRFDLEQNVTELEADIEAKKSSVKELMQNLNTARKNQEDSQRMIKELRKEMEILTRERNNLRKEVEKTKRKNDNIKKEFHRLKEKYIGLEKEFKNVSNGKLNVEGELEELKDCLEKMVRQQEEKSEVEKTENLTKLASRRIKIKGIRKDLNKAAKCQQIVDEGLKFEIERLNQVIKDRDSELMKMEVDSKQIQKELLEVIDELNLKCAQKEDTVDHSGFKTEADSNPIDDTVSKGSEHSKDTKADDSKESSEGFAQLRMDLKQARSLVDEKEKELNEANLKAKKESYVLTNANCTLQQEKTALERKVLEIKEEKKHTSNKLKDMHNYCEKIKLELDTQLAETTDSYEKKIVNLKEDFNKLLKRNQESEKVLESQLQNQTNGDHNNSEDRIQLEALKSNLAKLRDDLRSRDGFQQTEAQSCGKYATIEINELRDSMQKQKQDFEKKIKDYQDIEAALESKIKELTNSLGEMEYLRLELSNVKSQRDGLQKDLARNDQELRKQENISAGEMAKEVQNLREKLVDCVKEKQELQNKLEDSLLSQSLLEEKFGGCQFGTSSEEFENVKKELNALKAEKQQLNNELKRALAQLEKLGNSGDSEQVKRLRHELQSLQTEKDQVKVELDESLDKQRSMVTKLEESGKDLEQLERLREDLQDAERDKHQLKIELEESLAQQRTMQSKLDELGESDNENSSSEGIEELEKQLLKVKDENQSLQKELQESHQKVEDLEDQLKKQKSTAHADVIESLKAEKDELDKKIEESRKYASFIVKNRESDYREIERLKKQLDLNKKKLTKANKTVEAKTEELAKIDESKEISGGSNEVQKELDTAQEQIKLLNGSLEEKEKLLVELAEKTSAADGDQKNLHKELVEAKDEVKSLTTKLEEKDQKIIELSEKSQTVSPSNPDSEILRRDLKMAKEQVSMLTSSLQEKDKLMIQAKQAGQDEMRRDLKMAKEQVSMLTTSLQEKDKLLTEAKQKIPAEDIEKKLTSVNKQVKILTDCVRSKEKELSEQASHLLRRERELQQDNRDTQDELSETKDVLRHLKAEHEILKEKQRTSIKQGESIAKLEQDKNQMESDLKKYKNMLETTNNTLNKTKLQLEEVKQASEEHTKEKQALKSGHASEIANLRKEITESKSNYAQLKKQYEKDMADKSQDDEAEKKVQHLVLENENLEDDNYQLRLKIDGLEKDMVKIQENSAPCDCKKNFELKSITSDESLDLRTTTAREKEHSHQQKNNEVNWNTACRSFTKIQTKNAESKQNCSSKNSAMSTNSANSTTNILGNKTMPSQQQPRKPRLKELCGYKLYNDPDPNYPESEEEPSIGIDMDPIEEVGRECKVNKIRRVPSYELAAQAYEDYQYQLEMTKRGGGRCPSPVMVQQSDDEDVVPFQIQSSSPYHDDDIMNVCQPYKSAYTFDPPSKQIATKIKTKKNKKSKKVKSSEKLQQSLAPLNGPLPPTQASCLGKSTVPLIEGSLAPPQLAPIAPLLNPNRNRNPDISSSHQQQQKQPKKKKNFNLSETGNPLDAKPLPGLKNIPPTLAPVPKIT</sequence>
<feature type="compositionally biased region" description="Polar residues" evidence="2">
    <location>
        <begin position="1742"/>
        <end position="1754"/>
    </location>
</feature>
<feature type="compositionally biased region" description="Basic and acidic residues" evidence="2">
    <location>
        <begin position="1174"/>
        <end position="1196"/>
    </location>
</feature>
<dbReference type="EnsemblMetazoa" id="CLYHEMT023456.1">
    <property type="protein sequence ID" value="CLYHEMP023456.1"/>
    <property type="gene ID" value="CLYHEMG023456"/>
</dbReference>
<keyword evidence="1" id="KW-0175">Coiled coil</keyword>
<evidence type="ECO:0000256" key="1">
    <source>
        <dbReference type="SAM" id="Coils"/>
    </source>
</evidence>
<feature type="region of interest" description="Disordered" evidence="2">
    <location>
        <begin position="1133"/>
        <end position="1160"/>
    </location>
</feature>
<proteinExistence type="predicted"/>
<protein>
    <submittedName>
        <fullName evidence="3">Uncharacterized protein</fullName>
    </submittedName>
</protein>
<feature type="region of interest" description="Disordered" evidence="2">
    <location>
        <begin position="1940"/>
        <end position="2005"/>
    </location>
</feature>
<feature type="region of interest" description="Disordered" evidence="2">
    <location>
        <begin position="1718"/>
        <end position="1756"/>
    </location>
</feature>
<feature type="region of interest" description="Disordered" evidence="2">
    <location>
        <begin position="119"/>
        <end position="196"/>
    </location>
</feature>
<feature type="compositionally biased region" description="Basic and acidic residues" evidence="2">
    <location>
        <begin position="135"/>
        <end position="149"/>
    </location>
</feature>